<keyword evidence="1" id="KW-1133">Transmembrane helix</keyword>
<keyword evidence="1" id="KW-0812">Transmembrane</keyword>
<dbReference type="Proteomes" id="UP001164929">
    <property type="component" value="Chromosome 14"/>
</dbReference>
<accession>A0AAD6LUP0</accession>
<evidence type="ECO:0000313" key="3">
    <source>
        <dbReference type="Proteomes" id="UP001164929"/>
    </source>
</evidence>
<protein>
    <recommendedName>
        <fullName evidence="4">Transmembrane protein</fullName>
    </recommendedName>
</protein>
<dbReference type="AlphaFoldDB" id="A0AAD6LUP0"/>
<comment type="caution">
    <text evidence="2">The sequence shown here is derived from an EMBL/GenBank/DDBJ whole genome shotgun (WGS) entry which is preliminary data.</text>
</comment>
<name>A0AAD6LUP0_9ROSI</name>
<keyword evidence="1" id="KW-0472">Membrane</keyword>
<sequence>MEDWWASCFLPPLLVVSLRGLFFCVWVLASPFSFGFAPPFSPLSPLSLFLLFSALCRFSFSAFSCFSSVLLHSLWPSLAYKAREWPFFTRSCLTIVRHERLCFCEKKQGQKTCPPLYSFCSCALLCSRCYFLSGSRETKT</sequence>
<evidence type="ECO:0008006" key="4">
    <source>
        <dbReference type="Google" id="ProtNLM"/>
    </source>
</evidence>
<feature type="transmembrane region" description="Helical" evidence="1">
    <location>
        <begin position="46"/>
        <end position="71"/>
    </location>
</feature>
<evidence type="ECO:0000256" key="1">
    <source>
        <dbReference type="SAM" id="Phobius"/>
    </source>
</evidence>
<organism evidence="2 3">
    <name type="scientific">Populus alba x Populus x berolinensis</name>
    <dbReference type="NCBI Taxonomy" id="444605"/>
    <lineage>
        <taxon>Eukaryota</taxon>
        <taxon>Viridiplantae</taxon>
        <taxon>Streptophyta</taxon>
        <taxon>Embryophyta</taxon>
        <taxon>Tracheophyta</taxon>
        <taxon>Spermatophyta</taxon>
        <taxon>Magnoliopsida</taxon>
        <taxon>eudicotyledons</taxon>
        <taxon>Gunneridae</taxon>
        <taxon>Pentapetalae</taxon>
        <taxon>rosids</taxon>
        <taxon>fabids</taxon>
        <taxon>Malpighiales</taxon>
        <taxon>Salicaceae</taxon>
        <taxon>Saliceae</taxon>
        <taxon>Populus</taxon>
    </lineage>
</organism>
<reference evidence="2" key="1">
    <citation type="journal article" date="2023" name="Mol. Ecol. Resour.">
        <title>Chromosome-level genome assembly of a triploid poplar Populus alba 'Berolinensis'.</title>
        <authorList>
            <person name="Chen S."/>
            <person name="Yu Y."/>
            <person name="Wang X."/>
            <person name="Wang S."/>
            <person name="Zhang T."/>
            <person name="Zhou Y."/>
            <person name="He R."/>
            <person name="Meng N."/>
            <person name="Wang Y."/>
            <person name="Liu W."/>
            <person name="Liu Z."/>
            <person name="Liu J."/>
            <person name="Guo Q."/>
            <person name="Huang H."/>
            <person name="Sederoff R.R."/>
            <person name="Wang G."/>
            <person name="Qu G."/>
            <person name="Chen S."/>
        </authorList>
    </citation>
    <scope>NUCLEOTIDE SEQUENCE</scope>
    <source>
        <strain evidence="2">SC-2020</strain>
    </source>
</reference>
<dbReference type="EMBL" id="JAQIZT010000014">
    <property type="protein sequence ID" value="KAJ6973633.1"/>
    <property type="molecule type" value="Genomic_DNA"/>
</dbReference>
<evidence type="ECO:0000313" key="2">
    <source>
        <dbReference type="EMBL" id="KAJ6973633.1"/>
    </source>
</evidence>
<proteinExistence type="predicted"/>
<feature type="transmembrane region" description="Helical" evidence="1">
    <location>
        <begin position="12"/>
        <end position="34"/>
    </location>
</feature>
<gene>
    <name evidence="2" type="ORF">NC653_033845</name>
</gene>
<keyword evidence="3" id="KW-1185">Reference proteome</keyword>